<dbReference type="InterPro" id="IPR012337">
    <property type="entry name" value="RNaseH-like_sf"/>
</dbReference>
<dbReference type="InterPro" id="IPR039537">
    <property type="entry name" value="Retrotran_Ty1/copia-like"/>
</dbReference>
<dbReference type="EMBL" id="BQNB010019476">
    <property type="protein sequence ID" value="GJT85709.1"/>
    <property type="molecule type" value="Genomic_DNA"/>
</dbReference>
<feature type="region of interest" description="Disordered" evidence="1">
    <location>
        <begin position="198"/>
        <end position="237"/>
    </location>
</feature>
<dbReference type="Proteomes" id="UP001151760">
    <property type="component" value="Unassembled WGS sequence"/>
</dbReference>
<sequence>MFRPLFLKSPSLSQDSECLDNSIMAFIPAVGVNLRIGPLKSTFRLGISQNFSSPCTPEQNGVAERRNKTLIEAARTISIIVKRHRKMAYDVFKERSLDISYFYVFGYPMHIHNHRDRLGKFDEKADDGFFLGYSPMAKAFMVFNIRRQEMEETVHVTFSEDDEAISQNRSFPDDEFLEPRSKVTQCTGNIKYFPYKPAYENSTPTDSPILQDSVSSEEPPEFTVADDHPALIELNQP</sequence>
<evidence type="ECO:0000256" key="1">
    <source>
        <dbReference type="SAM" id="MobiDB-lite"/>
    </source>
</evidence>
<dbReference type="InterPro" id="IPR036397">
    <property type="entry name" value="RNaseH_sf"/>
</dbReference>
<evidence type="ECO:0000259" key="2">
    <source>
        <dbReference type="Pfam" id="PF25597"/>
    </source>
</evidence>
<organism evidence="3 4">
    <name type="scientific">Tanacetum coccineum</name>
    <dbReference type="NCBI Taxonomy" id="301880"/>
    <lineage>
        <taxon>Eukaryota</taxon>
        <taxon>Viridiplantae</taxon>
        <taxon>Streptophyta</taxon>
        <taxon>Embryophyta</taxon>
        <taxon>Tracheophyta</taxon>
        <taxon>Spermatophyta</taxon>
        <taxon>Magnoliopsida</taxon>
        <taxon>eudicotyledons</taxon>
        <taxon>Gunneridae</taxon>
        <taxon>Pentapetalae</taxon>
        <taxon>asterids</taxon>
        <taxon>campanulids</taxon>
        <taxon>Asterales</taxon>
        <taxon>Asteraceae</taxon>
        <taxon>Asteroideae</taxon>
        <taxon>Anthemideae</taxon>
        <taxon>Anthemidinae</taxon>
        <taxon>Tanacetum</taxon>
    </lineage>
</organism>
<dbReference type="PANTHER" id="PTHR42648">
    <property type="entry name" value="TRANSPOSASE, PUTATIVE-RELATED"/>
    <property type="match status" value="1"/>
</dbReference>
<reference evidence="3" key="2">
    <citation type="submission" date="2022-01" db="EMBL/GenBank/DDBJ databases">
        <authorList>
            <person name="Yamashiro T."/>
            <person name="Shiraishi A."/>
            <person name="Satake H."/>
            <person name="Nakayama K."/>
        </authorList>
    </citation>
    <scope>NUCLEOTIDE SEQUENCE</scope>
</reference>
<feature type="compositionally biased region" description="Polar residues" evidence="1">
    <location>
        <begin position="200"/>
        <end position="216"/>
    </location>
</feature>
<name>A0ABQ5HE46_9ASTR</name>
<proteinExistence type="predicted"/>
<feature type="domain" description="Retroviral polymerase SH3-like" evidence="2">
    <location>
        <begin position="110"/>
        <end position="163"/>
    </location>
</feature>
<dbReference type="Pfam" id="PF25597">
    <property type="entry name" value="SH3_retrovirus"/>
    <property type="match status" value="1"/>
</dbReference>
<reference evidence="3" key="1">
    <citation type="journal article" date="2022" name="Int. J. Mol. Sci.">
        <title>Draft Genome of Tanacetum Coccineum: Genomic Comparison of Closely Related Tanacetum-Family Plants.</title>
        <authorList>
            <person name="Yamashiro T."/>
            <person name="Shiraishi A."/>
            <person name="Nakayama K."/>
            <person name="Satake H."/>
        </authorList>
    </citation>
    <scope>NUCLEOTIDE SEQUENCE</scope>
</reference>
<evidence type="ECO:0000313" key="4">
    <source>
        <dbReference type="Proteomes" id="UP001151760"/>
    </source>
</evidence>
<accession>A0ABQ5HE46</accession>
<evidence type="ECO:0000313" key="3">
    <source>
        <dbReference type="EMBL" id="GJT85709.1"/>
    </source>
</evidence>
<dbReference type="InterPro" id="IPR057670">
    <property type="entry name" value="SH3_retrovirus"/>
</dbReference>
<gene>
    <name evidence="3" type="ORF">Tco_1067426</name>
</gene>
<comment type="caution">
    <text evidence="3">The sequence shown here is derived from an EMBL/GenBank/DDBJ whole genome shotgun (WGS) entry which is preliminary data.</text>
</comment>
<dbReference type="Gene3D" id="3.30.420.10">
    <property type="entry name" value="Ribonuclease H-like superfamily/Ribonuclease H"/>
    <property type="match status" value="1"/>
</dbReference>
<dbReference type="PANTHER" id="PTHR42648:SF32">
    <property type="entry name" value="RIBONUCLEASE H-LIKE DOMAIN, GAG-PRE-INTEGRASE DOMAIN PROTEIN-RELATED"/>
    <property type="match status" value="1"/>
</dbReference>
<protein>
    <submittedName>
        <fullName evidence="3">Retrovirus-related pol polyprotein from transposon TNT 1-94</fullName>
    </submittedName>
</protein>
<keyword evidence="4" id="KW-1185">Reference proteome</keyword>
<dbReference type="SUPFAM" id="SSF53098">
    <property type="entry name" value="Ribonuclease H-like"/>
    <property type="match status" value="1"/>
</dbReference>